<feature type="compositionally biased region" description="Polar residues" evidence="1">
    <location>
        <begin position="76"/>
        <end position="86"/>
    </location>
</feature>
<feature type="domain" description="HTH cro/C1-type" evidence="2">
    <location>
        <begin position="11"/>
        <end position="64"/>
    </location>
</feature>
<dbReference type="RefSeq" id="WP_109060438.1">
    <property type="nucleotide sequence ID" value="NZ_QETA01000001.1"/>
</dbReference>
<gene>
    <name evidence="3" type="ORF">DD235_02360</name>
</gene>
<dbReference type="InterPro" id="IPR050077">
    <property type="entry name" value="LexA_repressor"/>
</dbReference>
<dbReference type="SUPFAM" id="SSF51306">
    <property type="entry name" value="LexA/Signal peptidase"/>
    <property type="match status" value="1"/>
</dbReference>
<dbReference type="GO" id="GO:0003677">
    <property type="term" value="F:DNA binding"/>
    <property type="evidence" value="ECO:0007669"/>
    <property type="project" value="InterPro"/>
</dbReference>
<dbReference type="CDD" id="cd00093">
    <property type="entry name" value="HTH_XRE"/>
    <property type="match status" value="1"/>
</dbReference>
<dbReference type="Pfam" id="PF00717">
    <property type="entry name" value="Peptidase_S24"/>
    <property type="match status" value="1"/>
</dbReference>
<accession>A0A2V1K7T7</accession>
<evidence type="ECO:0000313" key="3">
    <source>
        <dbReference type="EMBL" id="PWF25032.1"/>
    </source>
</evidence>
<dbReference type="InterPro" id="IPR010982">
    <property type="entry name" value="Lambda_DNA-bd_dom_sf"/>
</dbReference>
<name>A0A2V1K7T7_9BURK</name>
<dbReference type="AlphaFoldDB" id="A0A2V1K7T7"/>
<dbReference type="Pfam" id="PF01381">
    <property type="entry name" value="HTH_3"/>
    <property type="match status" value="1"/>
</dbReference>
<evidence type="ECO:0000259" key="2">
    <source>
        <dbReference type="PROSITE" id="PS50943"/>
    </source>
</evidence>
<dbReference type="EMBL" id="QETA01000001">
    <property type="protein sequence ID" value="PWF25032.1"/>
    <property type="molecule type" value="Genomic_DNA"/>
</dbReference>
<proteinExistence type="predicted"/>
<dbReference type="PROSITE" id="PS50943">
    <property type="entry name" value="HTH_CROC1"/>
    <property type="match status" value="1"/>
</dbReference>
<protein>
    <recommendedName>
        <fullName evidence="2">HTH cro/C1-type domain-containing protein</fullName>
    </recommendedName>
</protein>
<dbReference type="InterPro" id="IPR036286">
    <property type="entry name" value="LexA/Signal_pep-like_sf"/>
</dbReference>
<dbReference type="InterPro" id="IPR001387">
    <property type="entry name" value="Cro/C1-type_HTH"/>
</dbReference>
<dbReference type="CDD" id="cd06529">
    <property type="entry name" value="S24_LexA-like"/>
    <property type="match status" value="1"/>
</dbReference>
<dbReference type="PANTHER" id="PTHR33516:SF2">
    <property type="entry name" value="LEXA REPRESSOR-RELATED"/>
    <property type="match status" value="1"/>
</dbReference>
<dbReference type="Gene3D" id="1.10.260.40">
    <property type="entry name" value="lambda repressor-like DNA-binding domains"/>
    <property type="match status" value="1"/>
</dbReference>
<dbReference type="SMART" id="SM00530">
    <property type="entry name" value="HTH_XRE"/>
    <property type="match status" value="1"/>
</dbReference>
<dbReference type="Proteomes" id="UP000245212">
    <property type="component" value="Unassembled WGS sequence"/>
</dbReference>
<keyword evidence="4" id="KW-1185">Reference proteome</keyword>
<reference evidence="4" key="1">
    <citation type="submission" date="2018-05" db="EMBL/GenBank/DDBJ databases">
        <authorList>
            <person name="Li Y."/>
        </authorList>
    </citation>
    <scope>NUCLEOTIDE SEQUENCE [LARGE SCALE GENOMIC DNA]</scope>
    <source>
        <strain evidence="4">3d-2-2</strain>
    </source>
</reference>
<evidence type="ECO:0000313" key="4">
    <source>
        <dbReference type="Proteomes" id="UP000245212"/>
    </source>
</evidence>
<comment type="caution">
    <text evidence="3">The sequence shown here is derived from an EMBL/GenBank/DDBJ whole genome shotgun (WGS) entry which is preliminary data.</text>
</comment>
<sequence>MKSSKPIGSRLRQRRTELGLSQQALASASGVSQGLIGQIESGINKGTKHILQIAAALQVAPEWLLSGGDDPPYISESDQNANSNVSAGPDLRGNVPLISSVQAGAWTEIAHTFRPSDAELWLPCPVKHGPRTFCLRVEGESMKNPGSKPSYDPGDIIFVDPDVCASPGSRVVVKLDDQDKATFKQYMEEDGRKLLKALNPDWKPRYIEINGNATICGVVIGKWVEE</sequence>
<feature type="region of interest" description="Disordered" evidence="1">
    <location>
        <begin position="70"/>
        <end position="89"/>
    </location>
</feature>
<evidence type="ECO:0000256" key="1">
    <source>
        <dbReference type="SAM" id="MobiDB-lite"/>
    </source>
</evidence>
<dbReference type="InterPro" id="IPR015927">
    <property type="entry name" value="Peptidase_S24_S26A/B/C"/>
</dbReference>
<dbReference type="Gene3D" id="2.10.109.10">
    <property type="entry name" value="Umud Fragment, subunit A"/>
    <property type="match status" value="1"/>
</dbReference>
<dbReference type="InterPro" id="IPR039418">
    <property type="entry name" value="LexA-like"/>
</dbReference>
<dbReference type="PANTHER" id="PTHR33516">
    <property type="entry name" value="LEXA REPRESSOR"/>
    <property type="match status" value="1"/>
</dbReference>
<dbReference type="SUPFAM" id="SSF47413">
    <property type="entry name" value="lambda repressor-like DNA-binding domains"/>
    <property type="match status" value="1"/>
</dbReference>
<organism evidence="3 4">
    <name type="scientific">Corticimicrobacter populi</name>
    <dbReference type="NCBI Taxonomy" id="2175229"/>
    <lineage>
        <taxon>Bacteria</taxon>
        <taxon>Pseudomonadati</taxon>
        <taxon>Pseudomonadota</taxon>
        <taxon>Betaproteobacteria</taxon>
        <taxon>Burkholderiales</taxon>
        <taxon>Alcaligenaceae</taxon>
        <taxon>Corticimicrobacter</taxon>
    </lineage>
</organism>